<reference evidence="2" key="1">
    <citation type="journal article" date="2023" name="Front. Plant Sci.">
        <title>Chromosomal-level genome assembly of Melastoma candidum provides insights into trichome evolution.</title>
        <authorList>
            <person name="Zhong Y."/>
            <person name="Wu W."/>
            <person name="Sun C."/>
            <person name="Zou P."/>
            <person name="Liu Y."/>
            <person name="Dai S."/>
            <person name="Zhou R."/>
        </authorList>
    </citation>
    <scope>NUCLEOTIDE SEQUENCE [LARGE SCALE GENOMIC DNA]</scope>
</reference>
<evidence type="ECO:0000313" key="2">
    <source>
        <dbReference type="Proteomes" id="UP001057402"/>
    </source>
</evidence>
<organism evidence="1 2">
    <name type="scientific">Melastoma candidum</name>
    <dbReference type="NCBI Taxonomy" id="119954"/>
    <lineage>
        <taxon>Eukaryota</taxon>
        <taxon>Viridiplantae</taxon>
        <taxon>Streptophyta</taxon>
        <taxon>Embryophyta</taxon>
        <taxon>Tracheophyta</taxon>
        <taxon>Spermatophyta</taxon>
        <taxon>Magnoliopsida</taxon>
        <taxon>eudicotyledons</taxon>
        <taxon>Gunneridae</taxon>
        <taxon>Pentapetalae</taxon>
        <taxon>rosids</taxon>
        <taxon>malvids</taxon>
        <taxon>Myrtales</taxon>
        <taxon>Melastomataceae</taxon>
        <taxon>Melastomatoideae</taxon>
        <taxon>Melastomateae</taxon>
        <taxon>Melastoma</taxon>
    </lineage>
</organism>
<proteinExistence type="predicted"/>
<name>A0ACB9R2S8_9MYRT</name>
<protein>
    <submittedName>
        <fullName evidence="1">Uncharacterized protein</fullName>
    </submittedName>
</protein>
<accession>A0ACB9R2S8</accession>
<comment type="caution">
    <text evidence="1">The sequence shown here is derived from an EMBL/GenBank/DDBJ whole genome shotgun (WGS) entry which is preliminary data.</text>
</comment>
<gene>
    <name evidence="1" type="ORF">MLD38_011327</name>
</gene>
<keyword evidence="2" id="KW-1185">Reference proteome</keyword>
<dbReference type="Proteomes" id="UP001057402">
    <property type="component" value="Chromosome 4"/>
</dbReference>
<evidence type="ECO:0000313" key="1">
    <source>
        <dbReference type="EMBL" id="KAI4373169.1"/>
    </source>
</evidence>
<sequence length="106" mass="11439">MLPRLLSIVGVDLPAIGCRSRSRSLELNGPYIACEASSMRCRSILRGCTKQLRRAKGLGHNRTRLKALACHWAIALSCLRDSGSAHRFSESHNAGSLSSSSSSSLQ</sequence>
<dbReference type="EMBL" id="CM042883">
    <property type="protein sequence ID" value="KAI4373169.1"/>
    <property type="molecule type" value="Genomic_DNA"/>
</dbReference>